<comment type="caution">
    <text evidence="8">The sequence shown here is derived from an EMBL/GenBank/DDBJ whole genome shotgun (WGS) entry which is preliminary data.</text>
</comment>
<dbReference type="Proteomes" id="UP000650466">
    <property type="component" value="Unassembled WGS sequence"/>
</dbReference>
<dbReference type="GO" id="GO:0015074">
    <property type="term" value="P:DNA integration"/>
    <property type="evidence" value="ECO:0007669"/>
    <property type="project" value="UniProtKB-KW"/>
</dbReference>
<evidence type="ECO:0000256" key="2">
    <source>
        <dbReference type="ARBA" id="ARBA00022908"/>
    </source>
</evidence>
<dbReference type="Pfam" id="PF14659">
    <property type="entry name" value="Phage_int_SAM_3"/>
    <property type="match status" value="1"/>
</dbReference>
<evidence type="ECO:0000256" key="1">
    <source>
        <dbReference type="ARBA" id="ARBA00008857"/>
    </source>
</evidence>
<protein>
    <submittedName>
        <fullName evidence="8">Tyrosine-type recombinase/integrase</fullName>
    </submittedName>
</protein>
<dbReference type="InterPro" id="IPR050090">
    <property type="entry name" value="Tyrosine_recombinase_XerCD"/>
</dbReference>
<dbReference type="InterPro" id="IPR010998">
    <property type="entry name" value="Integrase_recombinase_N"/>
</dbReference>
<organism evidence="8 9">
    <name type="scientific">Paenibacillus sedimenti</name>
    <dbReference type="NCBI Taxonomy" id="2770274"/>
    <lineage>
        <taxon>Bacteria</taxon>
        <taxon>Bacillati</taxon>
        <taxon>Bacillota</taxon>
        <taxon>Bacilli</taxon>
        <taxon>Bacillales</taxon>
        <taxon>Paenibacillaceae</taxon>
        <taxon>Paenibacillus</taxon>
    </lineage>
</organism>
<gene>
    <name evidence="8" type="ORF">ICC18_14375</name>
</gene>
<dbReference type="InterPro" id="IPR004107">
    <property type="entry name" value="Integrase_SAM-like_N"/>
</dbReference>
<dbReference type="RefSeq" id="WP_188175097.1">
    <property type="nucleotide sequence ID" value="NZ_JACVVD010000004.1"/>
</dbReference>
<evidence type="ECO:0000256" key="4">
    <source>
        <dbReference type="ARBA" id="ARBA00023172"/>
    </source>
</evidence>
<dbReference type="PROSITE" id="PS51898">
    <property type="entry name" value="TYR_RECOMBINASE"/>
    <property type="match status" value="1"/>
</dbReference>
<dbReference type="EMBL" id="JACVVD010000004">
    <property type="protein sequence ID" value="MBD0381308.1"/>
    <property type="molecule type" value="Genomic_DNA"/>
</dbReference>
<feature type="domain" description="Core-binding (CB)" evidence="7">
    <location>
        <begin position="60"/>
        <end position="144"/>
    </location>
</feature>
<evidence type="ECO:0000256" key="5">
    <source>
        <dbReference type="PROSITE-ProRule" id="PRU01248"/>
    </source>
</evidence>
<dbReference type="AlphaFoldDB" id="A0A926KS80"/>
<evidence type="ECO:0000256" key="3">
    <source>
        <dbReference type="ARBA" id="ARBA00023125"/>
    </source>
</evidence>
<dbReference type="Gene3D" id="1.10.443.10">
    <property type="entry name" value="Intergrase catalytic core"/>
    <property type="match status" value="1"/>
</dbReference>
<evidence type="ECO:0000313" key="8">
    <source>
        <dbReference type="EMBL" id="MBD0381308.1"/>
    </source>
</evidence>
<accession>A0A926KS80</accession>
<proteinExistence type="inferred from homology"/>
<dbReference type="InterPro" id="IPR028259">
    <property type="entry name" value="AP2-like_int_N"/>
</dbReference>
<dbReference type="PROSITE" id="PS51900">
    <property type="entry name" value="CB"/>
    <property type="match status" value="1"/>
</dbReference>
<name>A0A926KS80_9BACL</name>
<evidence type="ECO:0000259" key="7">
    <source>
        <dbReference type="PROSITE" id="PS51900"/>
    </source>
</evidence>
<dbReference type="GO" id="GO:0003677">
    <property type="term" value="F:DNA binding"/>
    <property type="evidence" value="ECO:0007669"/>
    <property type="project" value="UniProtKB-UniRule"/>
</dbReference>
<feature type="domain" description="Tyr recombinase" evidence="6">
    <location>
        <begin position="168"/>
        <end position="363"/>
    </location>
</feature>
<dbReference type="InterPro" id="IPR044068">
    <property type="entry name" value="CB"/>
</dbReference>
<evidence type="ECO:0000313" key="9">
    <source>
        <dbReference type="Proteomes" id="UP000650466"/>
    </source>
</evidence>
<keyword evidence="2" id="KW-0229">DNA integration</keyword>
<dbReference type="CDD" id="cd01189">
    <property type="entry name" value="INT_ICEBs1_C_like"/>
    <property type="match status" value="1"/>
</dbReference>
<keyword evidence="3 5" id="KW-0238">DNA-binding</keyword>
<dbReference type="InterPro" id="IPR013762">
    <property type="entry name" value="Integrase-like_cat_sf"/>
</dbReference>
<dbReference type="SUPFAM" id="SSF56349">
    <property type="entry name" value="DNA breaking-rejoining enzymes"/>
    <property type="match status" value="1"/>
</dbReference>
<dbReference type="GO" id="GO:0006310">
    <property type="term" value="P:DNA recombination"/>
    <property type="evidence" value="ECO:0007669"/>
    <property type="project" value="UniProtKB-KW"/>
</dbReference>
<comment type="similarity">
    <text evidence="1">Belongs to the 'phage' integrase family.</text>
</comment>
<dbReference type="Pfam" id="PF00589">
    <property type="entry name" value="Phage_integrase"/>
    <property type="match status" value="1"/>
</dbReference>
<dbReference type="Pfam" id="PF14657">
    <property type="entry name" value="Arm-DNA-bind_4"/>
    <property type="match status" value="1"/>
</dbReference>
<dbReference type="Gene3D" id="1.10.150.130">
    <property type="match status" value="1"/>
</dbReference>
<keyword evidence="9" id="KW-1185">Reference proteome</keyword>
<dbReference type="PANTHER" id="PTHR30349">
    <property type="entry name" value="PHAGE INTEGRASE-RELATED"/>
    <property type="match status" value="1"/>
</dbReference>
<reference evidence="8" key="1">
    <citation type="submission" date="2020-09" db="EMBL/GenBank/DDBJ databases">
        <title>Draft Genome Sequence of Paenibacillus sp. WST5.</title>
        <authorList>
            <person name="Bao Z."/>
        </authorList>
    </citation>
    <scope>NUCLEOTIDE SEQUENCE</scope>
    <source>
        <strain evidence="8">WST5</strain>
    </source>
</reference>
<keyword evidence="4" id="KW-0233">DNA recombination</keyword>
<dbReference type="PANTHER" id="PTHR30349:SF64">
    <property type="entry name" value="PROPHAGE INTEGRASE INTD-RELATED"/>
    <property type="match status" value="1"/>
</dbReference>
<evidence type="ECO:0000259" key="6">
    <source>
        <dbReference type="PROSITE" id="PS51898"/>
    </source>
</evidence>
<dbReference type="InterPro" id="IPR011010">
    <property type="entry name" value="DNA_brk_join_enz"/>
</dbReference>
<dbReference type="InterPro" id="IPR002104">
    <property type="entry name" value="Integrase_catalytic"/>
</dbReference>
<sequence>MPIYEYQKGGKAHYYYAFEVKDASGERKTIKKRGFTGKKEARAAEAEARVSWEKGNYIDPSTMLYGEYVKNWLANKQDISDQTRATNDGHLKNHIIPEIGQIPLQKVNVTHIEGMVKKLQEKGLAPGTVKKIYNLVQTSFKDAAIKELIVKNPFNLLADGSKPRAKKASVDYWTVDEVREFLGGFEHRLKILFILAIYTGMRRGEILGLRWKDVDFDNGQIRISQILAFKGKIKDGAKTTAGNRSISIPPVVVAELKKHRTVVIQEKWEAKDNYKDNDLVICGKDGRPVSWSNFHKFWIRRLEKAPNLRKIRFHDLRHTCASLLLSAGTHPKIVQELLGHSSIKVTLDLYSHMMPNIQADAVKNLEKMLT</sequence>